<dbReference type="InParanoid" id="A0A136IQ10"/>
<evidence type="ECO:0000313" key="3">
    <source>
        <dbReference type="EMBL" id="KXJ87011.1"/>
    </source>
</evidence>
<dbReference type="PROSITE" id="PS50330">
    <property type="entry name" value="UIM"/>
    <property type="match status" value="1"/>
</dbReference>
<keyword evidence="4" id="KW-1185">Reference proteome</keyword>
<feature type="region of interest" description="Disordered" evidence="1">
    <location>
        <begin position="51"/>
        <end position="72"/>
    </location>
</feature>
<accession>A0A136IQ10</accession>
<organism evidence="3 4">
    <name type="scientific">Microdochium bolleyi</name>
    <dbReference type="NCBI Taxonomy" id="196109"/>
    <lineage>
        <taxon>Eukaryota</taxon>
        <taxon>Fungi</taxon>
        <taxon>Dikarya</taxon>
        <taxon>Ascomycota</taxon>
        <taxon>Pezizomycotina</taxon>
        <taxon>Sordariomycetes</taxon>
        <taxon>Xylariomycetidae</taxon>
        <taxon>Xylariales</taxon>
        <taxon>Microdochiaceae</taxon>
        <taxon>Microdochium</taxon>
    </lineage>
</organism>
<protein>
    <recommendedName>
        <fullName evidence="2">Heterokaryon incompatibility domain-containing protein</fullName>
    </recommendedName>
</protein>
<evidence type="ECO:0000256" key="1">
    <source>
        <dbReference type="SAM" id="MobiDB-lite"/>
    </source>
</evidence>
<dbReference type="OrthoDB" id="270167at2759"/>
<dbReference type="Pfam" id="PF06985">
    <property type="entry name" value="HET"/>
    <property type="match status" value="1"/>
</dbReference>
<evidence type="ECO:0000259" key="2">
    <source>
        <dbReference type="Pfam" id="PF06985"/>
    </source>
</evidence>
<evidence type="ECO:0000313" key="4">
    <source>
        <dbReference type="Proteomes" id="UP000070501"/>
    </source>
</evidence>
<feature type="compositionally biased region" description="Low complexity" evidence="1">
    <location>
        <begin position="791"/>
        <end position="802"/>
    </location>
</feature>
<dbReference type="Proteomes" id="UP000070501">
    <property type="component" value="Unassembled WGS sequence"/>
</dbReference>
<sequence>MEDDLHRTDLPALTTDEVQELKGLWKFQVNRAEAEEWAFQKMRYLVFDDTADPKSSESRVQSAPEDTDGDSEDEAKLLERAIALSLQTEEDPSAASPAVFPGDLPPSQGQEQVPCNTCVHIPEFPRNKNVRSFRLIEAGKGQLCRHYVAISYCWPVPQRDAAGHIIKKPSRSRVRDLDGAVRSSRALDDVLDRAVDFATAAGLRMIWIDQECLPQPTSSSPVEDWTYQQMGLQAMDIVYYRAFATVGLLEATLRTQEQADIIKGLLGLTERPEPTFEVLEQICQFFQMIADDRWYTRAWVVQESMSAGKNLYLALQRGRGVDFPSTFRFEGPFSRRVPSRKEDNNSLAILRLQEFRDILALATQASASAEPQEDSNYSTCTLGGPNNVLERAELLHPSPVTKAGSPMQVFGANHHGNRQSVNASTALTLLKTRDCLMAEDKIAILANLCDYEIRLNTTLVAQHCKSLRSAVLALALFNGDSSILVPEVFQLQLEPVVTSGAPGHSIFSPFDTRPGSIQDTTVLAEGPLLPRLPDPSRANSAVVGLPVRCHTWTVESELDLSAVQAQYESAWDELQSIRIRVDPRPGESRVEFSARQQSIALHFQQPEIIRLARQEIRESGYVKSSSRAWHGVDSAGVYCTGGVMPQTIEADPVMKQTLAGIIFGILAGLNVLGRSDHRAAGVANSIWQSLRVHCLDTSMDLPDLVSDELFVHRHVLMSNFRTLRLDQGPDGTYLQLWFVERVMRHGSLWVGAYNRVDSLLTRAGMGEDGTPRAEGASPEAEACQPDNVDQSESATASSPASPRTDIDDIAGEPKSLLERQIQQTLSWRLIQSLSPQTEGEDGQTRGYASRAAMVYFLDCLSREVFTPQAEDARVRDLVSVFDIDGPCVVAIPFNPEWETLPHSSLRSMSTCWVVEQLSTVEPPLGASPENTEHQPRRAVGSGPAVSGENDGSDDKGKGKEDTDLLSAPLRRETYRVVGKVRGLWQMMDFPENVAYFV</sequence>
<reference evidence="4" key="1">
    <citation type="submission" date="2016-02" db="EMBL/GenBank/DDBJ databases">
        <title>Draft genome sequence of Microdochium bolleyi, a fungal endophyte of beachgrass.</title>
        <authorList>
            <consortium name="DOE Joint Genome Institute"/>
            <person name="David A.S."/>
            <person name="May G."/>
            <person name="Haridas S."/>
            <person name="Lim J."/>
            <person name="Wang M."/>
            <person name="Labutti K."/>
            <person name="Lipzen A."/>
            <person name="Barry K."/>
            <person name="Grigoriev I.V."/>
        </authorList>
    </citation>
    <scope>NUCLEOTIDE SEQUENCE [LARGE SCALE GENOMIC DNA]</scope>
    <source>
        <strain evidence="4">J235TASD1</strain>
    </source>
</reference>
<dbReference type="EMBL" id="KQ964264">
    <property type="protein sequence ID" value="KXJ87011.1"/>
    <property type="molecule type" value="Genomic_DNA"/>
</dbReference>
<dbReference type="AlphaFoldDB" id="A0A136IQ10"/>
<dbReference type="InterPro" id="IPR003903">
    <property type="entry name" value="UIM_dom"/>
</dbReference>
<proteinExistence type="predicted"/>
<feature type="region of interest" description="Disordered" evidence="1">
    <location>
        <begin position="765"/>
        <end position="809"/>
    </location>
</feature>
<gene>
    <name evidence="3" type="ORF">Micbo1qcDRAFT_179261</name>
</gene>
<feature type="compositionally biased region" description="Basic and acidic residues" evidence="1">
    <location>
        <begin position="952"/>
        <end position="962"/>
    </location>
</feature>
<dbReference type="PANTHER" id="PTHR33112:SF16">
    <property type="entry name" value="HETEROKARYON INCOMPATIBILITY DOMAIN-CONTAINING PROTEIN"/>
    <property type="match status" value="1"/>
</dbReference>
<dbReference type="InterPro" id="IPR010730">
    <property type="entry name" value="HET"/>
</dbReference>
<feature type="region of interest" description="Disordered" evidence="1">
    <location>
        <begin position="922"/>
        <end position="965"/>
    </location>
</feature>
<feature type="domain" description="Heterokaryon incompatibility" evidence="2">
    <location>
        <begin position="147"/>
        <end position="303"/>
    </location>
</feature>
<dbReference type="PANTHER" id="PTHR33112">
    <property type="entry name" value="DOMAIN PROTEIN, PUTATIVE-RELATED"/>
    <property type="match status" value="1"/>
</dbReference>
<name>A0A136IQ10_9PEZI</name>